<keyword evidence="2 6" id="KW-0547">Nucleotide-binding</keyword>
<evidence type="ECO:0000256" key="1">
    <source>
        <dbReference type="ARBA" id="ARBA00004245"/>
    </source>
</evidence>
<feature type="non-terminal residue" evidence="8">
    <location>
        <position position="1"/>
    </location>
</feature>
<dbReference type="SUPFAM" id="SSF52540">
    <property type="entry name" value="P-loop containing nucleoside triphosphate hydrolases"/>
    <property type="match status" value="1"/>
</dbReference>
<dbReference type="EMBL" id="QNUK01000088">
    <property type="protein sequence ID" value="KAF5902571.1"/>
    <property type="molecule type" value="Genomic_DNA"/>
</dbReference>
<feature type="non-terminal residue" evidence="8">
    <location>
        <position position="438"/>
    </location>
</feature>
<dbReference type="OrthoDB" id="3176171at2759"/>
<dbReference type="PANTHER" id="PTHR47968:SF65">
    <property type="entry name" value="KINESIN MOTOR DOMAIN-CONTAINING PROTEIN"/>
    <property type="match status" value="1"/>
</dbReference>
<keyword evidence="9" id="KW-1185">Reference proteome</keyword>
<dbReference type="GO" id="GO:0048731">
    <property type="term" value="P:system development"/>
    <property type="evidence" value="ECO:0007669"/>
    <property type="project" value="UniProtKB-ARBA"/>
</dbReference>
<dbReference type="Pfam" id="PF00225">
    <property type="entry name" value="Kinesin"/>
    <property type="match status" value="1"/>
</dbReference>
<dbReference type="GO" id="GO:0003777">
    <property type="term" value="F:microtubule motor activity"/>
    <property type="evidence" value="ECO:0007669"/>
    <property type="project" value="InterPro"/>
</dbReference>
<dbReference type="Gene3D" id="3.40.850.10">
    <property type="entry name" value="Kinesin motor domain"/>
    <property type="match status" value="1"/>
</dbReference>
<keyword evidence="4" id="KW-0963">Cytoplasm</keyword>
<proteinExistence type="inferred from homology"/>
<protein>
    <recommendedName>
        <fullName evidence="6">Kinesin-like protein</fullName>
    </recommendedName>
</protein>
<gene>
    <name evidence="8" type="primary">kif18a</name>
    <name evidence="8" type="ORF">DAT39_007713</name>
</gene>
<dbReference type="PANTHER" id="PTHR47968">
    <property type="entry name" value="CENTROMERE PROTEIN E"/>
    <property type="match status" value="1"/>
</dbReference>
<keyword evidence="4" id="KW-0206">Cytoskeleton</keyword>
<dbReference type="PRINTS" id="PR00380">
    <property type="entry name" value="KINESINHEAVY"/>
</dbReference>
<dbReference type="InterPro" id="IPR036961">
    <property type="entry name" value="Kinesin_motor_dom_sf"/>
</dbReference>
<comment type="caution">
    <text evidence="8">The sequence shown here is derived from an EMBL/GenBank/DDBJ whole genome shotgun (WGS) entry which is preliminary data.</text>
</comment>
<evidence type="ECO:0000256" key="5">
    <source>
        <dbReference type="PROSITE-ProRule" id="PRU00283"/>
    </source>
</evidence>
<dbReference type="PROSITE" id="PS00411">
    <property type="entry name" value="KINESIN_MOTOR_1"/>
    <property type="match status" value="1"/>
</dbReference>
<dbReference type="GO" id="GO:0005524">
    <property type="term" value="F:ATP binding"/>
    <property type="evidence" value="ECO:0007669"/>
    <property type="project" value="UniProtKB-KW"/>
</dbReference>
<dbReference type="Proteomes" id="UP000727407">
    <property type="component" value="Unassembled WGS sequence"/>
</dbReference>
<organism evidence="8 9">
    <name type="scientific">Clarias magur</name>
    <name type="common">Asian catfish</name>
    <name type="synonym">Macropteronotus magur</name>
    <dbReference type="NCBI Taxonomy" id="1594786"/>
    <lineage>
        <taxon>Eukaryota</taxon>
        <taxon>Metazoa</taxon>
        <taxon>Chordata</taxon>
        <taxon>Craniata</taxon>
        <taxon>Vertebrata</taxon>
        <taxon>Euteleostomi</taxon>
        <taxon>Actinopterygii</taxon>
        <taxon>Neopterygii</taxon>
        <taxon>Teleostei</taxon>
        <taxon>Ostariophysi</taxon>
        <taxon>Siluriformes</taxon>
        <taxon>Clariidae</taxon>
        <taxon>Clarias</taxon>
    </lineage>
</organism>
<evidence type="ECO:0000256" key="6">
    <source>
        <dbReference type="RuleBase" id="RU000394"/>
    </source>
</evidence>
<evidence type="ECO:0000313" key="9">
    <source>
        <dbReference type="Proteomes" id="UP000727407"/>
    </source>
</evidence>
<evidence type="ECO:0000256" key="3">
    <source>
        <dbReference type="ARBA" id="ARBA00022840"/>
    </source>
</evidence>
<dbReference type="SMART" id="SM00129">
    <property type="entry name" value="KISc"/>
    <property type="match status" value="1"/>
</dbReference>
<accession>A0A8J4UBC4</accession>
<name>A0A8J4UBC4_CLAMG</name>
<feature type="domain" description="Kinesin motor" evidence="7">
    <location>
        <begin position="1"/>
        <end position="187"/>
    </location>
</feature>
<comment type="subcellular location">
    <subcellularLocation>
        <location evidence="1">Cytoplasm</location>
        <location evidence="1">Cytoskeleton</location>
    </subcellularLocation>
</comment>
<evidence type="ECO:0000256" key="4">
    <source>
        <dbReference type="ARBA" id="ARBA00023212"/>
    </source>
</evidence>
<dbReference type="InterPro" id="IPR027417">
    <property type="entry name" value="P-loop_NTPase"/>
</dbReference>
<comment type="caution">
    <text evidence="5">Lacks conserved residue(s) required for the propagation of feature annotation.</text>
</comment>
<sequence>VYNEQIHDLLQKSSKSDGTKVKTDILYPRWSKSSKEIFDALTLGSTQRTQHPTDVNASSSRSHAIFQIVIKQRERSASDNAVVCSSMEAKMNLIDLAGSENVNAANTHGIEAGKINLSLLALAEVINALSNPLRSFVPYRNSKLTWLLKDSLGGNCRTIMIINISPSSLSYEATLNTLQYAKKAKGITSTLKSNIGSTDSIGEHPFMFAQTAAVVLPDCKTSVYTNAQIKSMPNILHNTFTALRQRRKDILLCEMDYKKCQLKMMDSEERFQRHKSIGNHEAEKVTLYAQHVIRMELEALEREINTKQRSFQEVDNWINKLEHEFTLLVEPGQKLKKKLKWHRLNMQLTDLQEQCEHIKYLYHLKEKEHKLTCKLVHSLLAAHHRQCQTLKAAGLPVDADQEKLLGYLVQRDEDDEEVECDTSLLEFSHITLDQSTSS</sequence>
<dbReference type="GO" id="GO:0005874">
    <property type="term" value="C:microtubule"/>
    <property type="evidence" value="ECO:0007669"/>
    <property type="project" value="UniProtKB-KW"/>
</dbReference>
<evidence type="ECO:0000313" key="8">
    <source>
        <dbReference type="EMBL" id="KAF5902571.1"/>
    </source>
</evidence>
<evidence type="ECO:0000256" key="2">
    <source>
        <dbReference type="ARBA" id="ARBA00022741"/>
    </source>
</evidence>
<dbReference type="InterPro" id="IPR001752">
    <property type="entry name" value="Kinesin_motor_dom"/>
</dbReference>
<keyword evidence="6" id="KW-0505">Motor protein</keyword>
<evidence type="ECO:0000259" key="7">
    <source>
        <dbReference type="PROSITE" id="PS50067"/>
    </source>
</evidence>
<keyword evidence="3 6" id="KW-0067">ATP-binding</keyword>
<dbReference type="GO" id="GO:0007018">
    <property type="term" value="P:microtubule-based movement"/>
    <property type="evidence" value="ECO:0007669"/>
    <property type="project" value="InterPro"/>
</dbReference>
<comment type="similarity">
    <text evidence="5 6">Belongs to the TRAFAC class myosin-kinesin ATPase superfamily. Kinesin family.</text>
</comment>
<dbReference type="InterPro" id="IPR019821">
    <property type="entry name" value="Kinesin_motor_CS"/>
</dbReference>
<keyword evidence="6" id="KW-0493">Microtubule</keyword>
<dbReference type="PROSITE" id="PS50067">
    <property type="entry name" value="KINESIN_MOTOR_2"/>
    <property type="match status" value="1"/>
</dbReference>
<reference evidence="8" key="1">
    <citation type="submission" date="2020-07" db="EMBL/GenBank/DDBJ databases">
        <title>Clarias magur genome sequencing, assembly and annotation.</title>
        <authorList>
            <person name="Kushwaha B."/>
            <person name="Kumar R."/>
            <person name="Das P."/>
            <person name="Joshi C.G."/>
            <person name="Kumar D."/>
            <person name="Nagpure N.S."/>
            <person name="Pandey M."/>
            <person name="Agarwal S."/>
            <person name="Srivastava S."/>
            <person name="Singh M."/>
            <person name="Sahoo L."/>
            <person name="Jayasankar P."/>
            <person name="Meher P.K."/>
            <person name="Koringa P.G."/>
            <person name="Iquebal M.A."/>
            <person name="Das S.P."/>
            <person name="Bit A."/>
            <person name="Patnaik S."/>
            <person name="Patel N."/>
            <person name="Shah T.M."/>
            <person name="Hinsu A."/>
            <person name="Jena J.K."/>
        </authorList>
    </citation>
    <scope>NUCLEOTIDE SEQUENCE</scope>
    <source>
        <strain evidence="8">CIFAMagur01</strain>
        <tissue evidence="8">Testis</tissue>
    </source>
</reference>
<dbReference type="InterPro" id="IPR027640">
    <property type="entry name" value="Kinesin-like_fam"/>
</dbReference>
<dbReference type="AlphaFoldDB" id="A0A8J4UBC4"/>
<dbReference type="GO" id="GO:0008017">
    <property type="term" value="F:microtubule binding"/>
    <property type="evidence" value="ECO:0007669"/>
    <property type="project" value="InterPro"/>
</dbReference>